<comment type="similarity">
    <text evidence="2">Belongs to the flagellar radial spoke RSP3 family.</text>
</comment>
<evidence type="ECO:0000256" key="5">
    <source>
        <dbReference type="ARBA" id="ARBA00022846"/>
    </source>
</evidence>
<feature type="region of interest" description="Disordered" evidence="10">
    <location>
        <begin position="301"/>
        <end position="335"/>
    </location>
</feature>
<evidence type="ECO:0000256" key="1">
    <source>
        <dbReference type="ARBA" id="ARBA00004611"/>
    </source>
</evidence>
<dbReference type="EMBL" id="BRYB01003206">
    <property type="protein sequence ID" value="GMI32688.1"/>
    <property type="molecule type" value="Genomic_DNA"/>
</dbReference>
<evidence type="ECO:0000313" key="11">
    <source>
        <dbReference type="EMBL" id="GMI32688.1"/>
    </source>
</evidence>
<name>A0ABQ6MTC6_9STRA</name>
<evidence type="ECO:0000256" key="10">
    <source>
        <dbReference type="SAM" id="MobiDB-lite"/>
    </source>
</evidence>
<evidence type="ECO:0000256" key="4">
    <source>
        <dbReference type="ARBA" id="ARBA00022553"/>
    </source>
</evidence>
<evidence type="ECO:0000256" key="6">
    <source>
        <dbReference type="ARBA" id="ARBA00023069"/>
    </source>
</evidence>
<feature type="coiled-coil region" evidence="9">
    <location>
        <begin position="171"/>
        <end position="213"/>
    </location>
</feature>
<comment type="caution">
    <text evidence="11">The sequence shown here is derived from an EMBL/GenBank/DDBJ whole genome shotgun (WGS) entry which is preliminary data.</text>
</comment>
<sequence>MSATNNIMFDARVVRGNTYAAQVVTQEQQRQQQVYNRNEAARQQRMEQRRGGGGGRAGTPEPVAGRRHLEVQTETFLEELTDRPAEASIETQTEAFLDRPPSPLFVPAKNGVDVETQIGAGDLFDFDLEVGPILDVLVGKTLEVAMLELMEEEELSAIRSQQEKFEMMRAAELAEVQRLEYEAKRKFAEKQRRKKQEREFREAQDDLQEKVAAQAFAKKYLGDLHEQVFDSLGEAGHFYDPVRREVGEIFLPWLMGAVSTELAGVKTAYQAADDVIRATLGRAVEQKKAAEAAYVAEQQRLADEAEAKRKADEEAEAKRKADEEAAAAEDPDAGN</sequence>
<evidence type="ECO:0000256" key="2">
    <source>
        <dbReference type="ARBA" id="ARBA00006737"/>
    </source>
</evidence>
<keyword evidence="5" id="KW-0282">Flagellum</keyword>
<keyword evidence="8" id="KW-0966">Cell projection</keyword>
<feature type="compositionally biased region" description="Acidic residues" evidence="10">
    <location>
        <begin position="324"/>
        <end position="335"/>
    </location>
</feature>
<evidence type="ECO:0000256" key="9">
    <source>
        <dbReference type="SAM" id="Coils"/>
    </source>
</evidence>
<feature type="region of interest" description="Disordered" evidence="10">
    <location>
        <begin position="28"/>
        <end position="62"/>
    </location>
</feature>
<evidence type="ECO:0008006" key="13">
    <source>
        <dbReference type="Google" id="ProtNLM"/>
    </source>
</evidence>
<gene>
    <name evidence="11" type="ORF">TeGR_g6920</name>
</gene>
<keyword evidence="9" id="KW-0175">Coiled coil</keyword>
<comment type="subcellular location">
    <subcellularLocation>
        <location evidence="1">Cytoplasm</location>
        <location evidence="1">Cytoskeleton</location>
        <location evidence="1">Flagellum axoneme</location>
    </subcellularLocation>
</comment>
<keyword evidence="12" id="KW-1185">Reference proteome</keyword>
<protein>
    <recommendedName>
        <fullName evidence="13">Radial spoke protein 3</fullName>
    </recommendedName>
</protein>
<dbReference type="InterPro" id="IPR009290">
    <property type="entry name" value="Radial_spoke_3"/>
</dbReference>
<feature type="compositionally biased region" description="Basic and acidic residues" evidence="10">
    <location>
        <begin position="39"/>
        <end position="50"/>
    </location>
</feature>
<dbReference type="PANTHER" id="PTHR21648">
    <property type="entry name" value="FLAGELLAR RADIAL SPOKE PROTEIN 3"/>
    <property type="match status" value="1"/>
</dbReference>
<reference evidence="11 12" key="1">
    <citation type="journal article" date="2023" name="Commun. Biol.">
        <title>Genome analysis of Parmales, the sister group of diatoms, reveals the evolutionary specialization of diatoms from phago-mixotrophs to photoautotrophs.</title>
        <authorList>
            <person name="Ban H."/>
            <person name="Sato S."/>
            <person name="Yoshikawa S."/>
            <person name="Yamada K."/>
            <person name="Nakamura Y."/>
            <person name="Ichinomiya M."/>
            <person name="Sato N."/>
            <person name="Blanc-Mathieu R."/>
            <person name="Endo H."/>
            <person name="Kuwata A."/>
            <person name="Ogata H."/>
        </authorList>
    </citation>
    <scope>NUCLEOTIDE SEQUENCE [LARGE SCALE GENOMIC DNA]</scope>
</reference>
<keyword evidence="7" id="KW-0206">Cytoskeleton</keyword>
<accession>A0ABQ6MTC6</accession>
<evidence type="ECO:0000256" key="8">
    <source>
        <dbReference type="ARBA" id="ARBA00023273"/>
    </source>
</evidence>
<keyword evidence="3" id="KW-0963">Cytoplasm</keyword>
<keyword evidence="4" id="KW-0597">Phosphoprotein</keyword>
<organism evidence="11 12">
    <name type="scientific">Tetraparma gracilis</name>
    <dbReference type="NCBI Taxonomy" id="2962635"/>
    <lineage>
        <taxon>Eukaryota</taxon>
        <taxon>Sar</taxon>
        <taxon>Stramenopiles</taxon>
        <taxon>Ochrophyta</taxon>
        <taxon>Bolidophyceae</taxon>
        <taxon>Parmales</taxon>
        <taxon>Triparmaceae</taxon>
        <taxon>Tetraparma</taxon>
    </lineage>
</organism>
<feature type="compositionally biased region" description="Basic and acidic residues" evidence="10">
    <location>
        <begin position="301"/>
        <end position="323"/>
    </location>
</feature>
<dbReference type="Proteomes" id="UP001165060">
    <property type="component" value="Unassembled WGS sequence"/>
</dbReference>
<keyword evidence="6" id="KW-0969">Cilium</keyword>
<feature type="compositionally biased region" description="Low complexity" evidence="10">
    <location>
        <begin position="28"/>
        <end position="38"/>
    </location>
</feature>
<evidence type="ECO:0000256" key="7">
    <source>
        <dbReference type="ARBA" id="ARBA00023212"/>
    </source>
</evidence>
<dbReference type="PANTHER" id="PTHR21648:SF0">
    <property type="entry name" value="RADIAL SPOKE HEAD PROTEIN 3 HOMOLOG"/>
    <property type="match status" value="1"/>
</dbReference>
<evidence type="ECO:0000256" key="3">
    <source>
        <dbReference type="ARBA" id="ARBA00022490"/>
    </source>
</evidence>
<proteinExistence type="inferred from homology"/>
<dbReference type="Pfam" id="PF06098">
    <property type="entry name" value="Radial_spoke_3"/>
    <property type="match status" value="1"/>
</dbReference>
<evidence type="ECO:0000313" key="12">
    <source>
        <dbReference type="Proteomes" id="UP001165060"/>
    </source>
</evidence>